<dbReference type="PANTHER" id="PTHR42939">
    <property type="entry name" value="ABC TRANSPORTER ATP-BINDING PROTEIN ALBC-RELATED"/>
    <property type="match status" value="1"/>
</dbReference>
<evidence type="ECO:0000313" key="6">
    <source>
        <dbReference type="Proteomes" id="UP000236724"/>
    </source>
</evidence>
<dbReference type="Pfam" id="PF00005">
    <property type="entry name" value="ABC_tran"/>
    <property type="match status" value="1"/>
</dbReference>
<dbReference type="Proteomes" id="UP000236724">
    <property type="component" value="Unassembled WGS sequence"/>
</dbReference>
<accession>A0A1H6F872</accession>
<name>A0A1H6F872_9GAMM</name>
<gene>
    <name evidence="5" type="primary">ybhF_1</name>
    <name evidence="5" type="ORF">MBHS_01018</name>
</gene>
<dbReference type="InterPro" id="IPR003439">
    <property type="entry name" value="ABC_transporter-like_ATP-bd"/>
</dbReference>
<reference evidence="5 6" key="1">
    <citation type="submission" date="2016-10" db="EMBL/GenBank/DDBJ databases">
        <authorList>
            <person name="de Groot N.N."/>
        </authorList>
    </citation>
    <scope>NUCLEOTIDE SEQUENCE [LARGE SCALE GENOMIC DNA]</scope>
    <source>
        <strain evidence="5">MBHS1</strain>
    </source>
</reference>
<dbReference type="Gene3D" id="3.40.50.300">
    <property type="entry name" value="P-loop containing nucleotide triphosphate hydrolases"/>
    <property type="match status" value="1"/>
</dbReference>
<evidence type="ECO:0000259" key="4">
    <source>
        <dbReference type="PROSITE" id="PS50893"/>
    </source>
</evidence>
<dbReference type="AlphaFoldDB" id="A0A1H6F872"/>
<evidence type="ECO:0000256" key="1">
    <source>
        <dbReference type="ARBA" id="ARBA00022448"/>
    </source>
</evidence>
<feature type="domain" description="ABC transporter" evidence="4">
    <location>
        <begin position="3"/>
        <end position="230"/>
    </location>
</feature>
<dbReference type="EMBL" id="FMSV02000166">
    <property type="protein sequence ID" value="SEH05165.1"/>
    <property type="molecule type" value="Genomic_DNA"/>
</dbReference>
<dbReference type="PANTHER" id="PTHR42939:SF1">
    <property type="entry name" value="ABC TRANSPORTER ATP-BINDING PROTEIN ALBC-RELATED"/>
    <property type="match status" value="1"/>
</dbReference>
<dbReference type="SUPFAM" id="SSF52540">
    <property type="entry name" value="P-loop containing nucleoside triphosphate hydrolases"/>
    <property type="match status" value="1"/>
</dbReference>
<keyword evidence="2" id="KW-0547">Nucleotide-binding</keyword>
<sequence>MVLTTKNLTKKYGSFTLNKINLELKEKMLFGCLGPNGAGKSTLVKLLTGQIIPTKGDINVLDVDVIKNPVLAKSKIGIIPEQESPPSFLTVKEYLEFICKVRKIKAPKKEISYWLKFFDFKKELNSLIKDLSRGTKQKVVATQAFIHQPKLVFIDEPLINLDPLIQKKFKEFLVSYVKKGNTVFLSTHVLSIADEICTDICILKNGEVILQESMVNVRKKKKKLENYFIGVVENEN</sequence>
<dbReference type="PROSITE" id="PS50893">
    <property type="entry name" value="ABC_TRANSPORTER_2"/>
    <property type="match status" value="1"/>
</dbReference>
<dbReference type="InterPro" id="IPR051782">
    <property type="entry name" value="ABC_Transporter_VariousFunc"/>
</dbReference>
<keyword evidence="6" id="KW-1185">Reference proteome</keyword>
<dbReference type="GO" id="GO:0005524">
    <property type="term" value="F:ATP binding"/>
    <property type="evidence" value="ECO:0007669"/>
    <property type="project" value="UniProtKB-KW"/>
</dbReference>
<proteinExistence type="predicted"/>
<keyword evidence="3 5" id="KW-0067">ATP-binding</keyword>
<protein>
    <submittedName>
        <fullName evidence="5">Putative ABC transporter ATP-binding protein YbhF</fullName>
    </submittedName>
</protein>
<organism evidence="5 6">
    <name type="scientific">Candidatus Venteria ishoeyi</name>
    <dbReference type="NCBI Taxonomy" id="1899563"/>
    <lineage>
        <taxon>Bacteria</taxon>
        <taxon>Pseudomonadati</taxon>
        <taxon>Pseudomonadota</taxon>
        <taxon>Gammaproteobacteria</taxon>
        <taxon>Thiotrichales</taxon>
        <taxon>Thiotrichaceae</taxon>
        <taxon>Venteria</taxon>
    </lineage>
</organism>
<dbReference type="InterPro" id="IPR027417">
    <property type="entry name" value="P-loop_NTPase"/>
</dbReference>
<dbReference type="OrthoDB" id="9775490at2"/>
<evidence type="ECO:0000256" key="2">
    <source>
        <dbReference type="ARBA" id="ARBA00022741"/>
    </source>
</evidence>
<dbReference type="CDD" id="cd03230">
    <property type="entry name" value="ABC_DR_subfamily_A"/>
    <property type="match status" value="1"/>
</dbReference>
<evidence type="ECO:0000256" key="3">
    <source>
        <dbReference type="ARBA" id="ARBA00022840"/>
    </source>
</evidence>
<dbReference type="GO" id="GO:0016887">
    <property type="term" value="F:ATP hydrolysis activity"/>
    <property type="evidence" value="ECO:0007669"/>
    <property type="project" value="InterPro"/>
</dbReference>
<evidence type="ECO:0000313" key="5">
    <source>
        <dbReference type="EMBL" id="SEH05165.1"/>
    </source>
</evidence>
<dbReference type="RefSeq" id="WP_103919139.1">
    <property type="nucleotide sequence ID" value="NZ_FMSV02000166.1"/>
</dbReference>
<keyword evidence="1" id="KW-0813">Transport</keyword>